<proteinExistence type="predicted"/>
<comment type="caution">
    <text evidence="2">The sequence shown here is derived from an EMBL/GenBank/DDBJ whole genome shotgun (WGS) entry which is preliminary data.</text>
</comment>
<dbReference type="EMBL" id="BARV01006278">
    <property type="protein sequence ID" value="GAI10624.1"/>
    <property type="molecule type" value="Genomic_DNA"/>
</dbReference>
<dbReference type="PANTHER" id="PTHR39081:SF1">
    <property type="entry name" value="MUT7-C RNASE DOMAIN-CONTAINING PROTEIN"/>
    <property type="match status" value="1"/>
</dbReference>
<accession>X1MW83</accession>
<dbReference type="PANTHER" id="PTHR39081">
    <property type="entry name" value="MUT7-C DOMAIN-CONTAINING PROTEIN"/>
    <property type="match status" value="1"/>
</dbReference>
<protein>
    <recommendedName>
        <fullName evidence="1">Mut7-C RNAse domain-containing protein</fullName>
    </recommendedName>
</protein>
<name>X1MW83_9ZZZZ</name>
<gene>
    <name evidence="2" type="ORF">S06H3_12856</name>
</gene>
<dbReference type="AlphaFoldDB" id="X1MW83"/>
<feature type="domain" description="Mut7-C RNAse" evidence="1">
    <location>
        <begin position="17"/>
        <end position="163"/>
    </location>
</feature>
<dbReference type="InterPro" id="IPR002782">
    <property type="entry name" value="Mut7-C_RNAse_dom"/>
</dbReference>
<organism evidence="2">
    <name type="scientific">marine sediment metagenome</name>
    <dbReference type="NCBI Taxonomy" id="412755"/>
    <lineage>
        <taxon>unclassified sequences</taxon>
        <taxon>metagenomes</taxon>
        <taxon>ecological metagenomes</taxon>
    </lineage>
</organism>
<dbReference type="Gene3D" id="3.30.240.40">
    <property type="entry name" value="E6 early regulatory protein"/>
    <property type="match status" value="1"/>
</dbReference>
<evidence type="ECO:0000259" key="1">
    <source>
        <dbReference type="Pfam" id="PF01927"/>
    </source>
</evidence>
<sequence length="171" mass="20425">MKQYNQQSLSENETEKPKFIADMMLGRLARYLRIFGFDVLYFHNISDEDLINKSKEEARIVLTRDSRMIDRKVFKYGKIKFLFINDDDVLKQLEQIKNELSLKLSINLIRCIECNQILKKVDKEKIKGKVPVFVYKSTDDFAYCSNCDKYYWKGTHLELMNKRFSHLIESE</sequence>
<reference evidence="2" key="1">
    <citation type="journal article" date="2014" name="Front. Microbiol.">
        <title>High frequency of phylogenetically diverse reductive dehalogenase-homologous genes in deep subseafloor sedimentary metagenomes.</title>
        <authorList>
            <person name="Kawai M."/>
            <person name="Futagami T."/>
            <person name="Toyoda A."/>
            <person name="Takaki Y."/>
            <person name="Nishi S."/>
            <person name="Hori S."/>
            <person name="Arai W."/>
            <person name="Tsubouchi T."/>
            <person name="Morono Y."/>
            <person name="Uchiyama I."/>
            <person name="Ito T."/>
            <person name="Fujiyama A."/>
            <person name="Inagaki F."/>
            <person name="Takami H."/>
        </authorList>
    </citation>
    <scope>NUCLEOTIDE SEQUENCE</scope>
    <source>
        <strain evidence="2">Expedition CK06-06</strain>
    </source>
</reference>
<dbReference type="Pfam" id="PF01927">
    <property type="entry name" value="Mut7-C"/>
    <property type="match status" value="1"/>
</dbReference>
<dbReference type="InterPro" id="IPR038575">
    <property type="entry name" value="E6_sf"/>
</dbReference>
<evidence type="ECO:0000313" key="2">
    <source>
        <dbReference type="EMBL" id="GAI10624.1"/>
    </source>
</evidence>
<dbReference type="SUPFAM" id="SSF161229">
    <property type="entry name" value="E6 C-terminal domain-like"/>
    <property type="match status" value="1"/>
</dbReference>